<organism evidence="3">
    <name type="scientific">Pseudo-nitzschia australis</name>
    <dbReference type="NCBI Taxonomy" id="44445"/>
    <lineage>
        <taxon>Eukaryota</taxon>
        <taxon>Sar</taxon>
        <taxon>Stramenopiles</taxon>
        <taxon>Ochrophyta</taxon>
        <taxon>Bacillariophyta</taxon>
        <taxon>Bacillariophyceae</taxon>
        <taxon>Bacillariophycidae</taxon>
        <taxon>Bacillariales</taxon>
        <taxon>Bacillariaceae</taxon>
        <taxon>Pseudo-nitzschia</taxon>
    </lineage>
</organism>
<name>A0A7S4ALG4_9STRA</name>
<feature type="region of interest" description="Disordered" evidence="1">
    <location>
        <begin position="72"/>
        <end position="91"/>
    </location>
</feature>
<feature type="transmembrane region" description="Helical" evidence="2">
    <location>
        <begin position="99"/>
        <end position="119"/>
    </location>
</feature>
<keyword evidence="2" id="KW-1133">Transmembrane helix</keyword>
<feature type="compositionally biased region" description="Basic residues" evidence="1">
    <location>
        <begin position="1"/>
        <end position="12"/>
    </location>
</feature>
<feature type="compositionally biased region" description="Polar residues" evidence="1">
    <location>
        <begin position="77"/>
        <end position="88"/>
    </location>
</feature>
<feature type="compositionally biased region" description="Polar residues" evidence="1">
    <location>
        <begin position="13"/>
        <end position="48"/>
    </location>
</feature>
<gene>
    <name evidence="3" type="ORF">PAUS00366_LOCUS11634</name>
</gene>
<sequence length="448" mass="50359">MLSTRKAKKRRGTQSQLHFTRRTTSATKPTHTGSRSSSVFRRQTTETEPNADGEVVISLLSDSYPQTVRKAAAAATHTRSGNHGNAGSSRWGETLGGRIRIAAVLSAVLCGVIVFGLVATDSGNSNTLLSKALIRNRRNRIKFRCPSRFQLGSEDEEYAEQYAVEAEEMTTDKKQFLANYKEVEFDQWDDTYTNVKTGLAPFKSKYYTKYIKNGMHIYESAMGTGLNLFMTLDLLREQKPPISGVTVYGNDLVKESIDQAVGVILADGVIPAGNHQGVLCTGNSLDLGHVPSSAFDLVYTGYITPVMDALHIVPAKDKDADDDDDSVWNRYQDICTAVENNKSKDDDDKDWMAEYLWERMILEQQRERYGKWVGEMARIAKPGVPVIVESVSVSYCEFTEDWGGVPKSFWKKAARENTYNWDVDPKSIEMMDDTLNEKRYHVFMLKNQ</sequence>
<proteinExistence type="predicted"/>
<accession>A0A7S4ALG4</accession>
<evidence type="ECO:0000256" key="2">
    <source>
        <dbReference type="SAM" id="Phobius"/>
    </source>
</evidence>
<evidence type="ECO:0008006" key="4">
    <source>
        <dbReference type="Google" id="ProtNLM"/>
    </source>
</evidence>
<reference evidence="3" key="1">
    <citation type="submission" date="2021-01" db="EMBL/GenBank/DDBJ databases">
        <authorList>
            <person name="Corre E."/>
            <person name="Pelletier E."/>
            <person name="Niang G."/>
            <person name="Scheremetjew M."/>
            <person name="Finn R."/>
            <person name="Kale V."/>
            <person name="Holt S."/>
            <person name="Cochrane G."/>
            <person name="Meng A."/>
            <person name="Brown T."/>
            <person name="Cohen L."/>
        </authorList>
    </citation>
    <scope>NUCLEOTIDE SEQUENCE</scope>
    <source>
        <strain evidence="3">10249 10 AB</strain>
    </source>
</reference>
<protein>
    <recommendedName>
        <fullName evidence="4">Methyltransferase domain-containing protein</fullName>
    </recommendedName>
</protein>
<dbReference type="EMBL" id="HBIX01016040">
    <property type="protein sequence ID" value="CAE0718880.1"/>
    <property type="molecule type" value="Transcribed_RNA"/>
</dbReference>
<dbReference type="AlphaFoldDB" id="A0A7S4ALG4"/>
<evidence type="ECO:0000256" key="1">
    <source>
        <dbReference type="SAM" id="MobiDB-lite"/>
    </source>
</evidence>
<feature type="region of interest" description="Disordered" evidence="1">
    <location>
        <begin position="1"/>
        <end position="52"/>
    </location>
</feature>
<keyword evidence="2" id="KW-0472">Membrane</keyword>
<evidence type="ECO:0000313" key="3">
    <source>
        <dbReference type="EMBL" id="CAE0718880.1"/>
    </source>
</evidence>
<keyword evidence="2" id="KW-0812">Transmembrane</keyword>